<feature type="domain" description="2EXR" evidence="1">
    <location>
        <begin position="17"/>
        <end position="115"/>
    </location>
</feature>
<dbReference type="OrthoDB" id="3505252at2759"/>
<dbReference type="InParanoid" id="A0A2J6SS50"/>
<proteinExistence type="predicted"/>
<dbReference type="Proteomes" id="UP000235371">
    <property type="component" value="Unassembled WGS sequence"/>
</dbReference>
<evidence type="ECO:0000313" key="2">
    <source>
        <dbReference type="EMBL" id="PMD53618.1"/>
    </source>
</evidence>
<accession>A0A2J6SS50</accession>
<dbReference type="RefSeq" id="XP_024730522.1">
    <property type="nucleotide sequence ID" value="XM_024888006.1"/>
</dbReference>
<keyword evidence="3" id="KW-1185">Reference proteome</keyword>
<dbReference type="AlphaFoldDB" id="A0A2J6SS50"/>
<dbReference type="InterPro" id="IPR045518">
    <property type="entry name" value="2EXR"/>
</dbReference>
<evidence type="ECO:0000259" key="1">
    <source>
        <dbReference type="Pfam" id="PF20150"/>
    </source>
</evidence>
<organism evidence="2 3">
    <name type="scientific">Hyaloscypha bicolor E</name>
    <dbReference type="NCBI Taxonomy" id="1095630"/>
    <lineage>
        <taxon>Eukaryota</taxon>
        <taxon>Fungi</taxon>
        <taxon>Dikarya</taxon>
        <taxon>Ascomycota</taxon>
        <taxon>Pezizomycotina</taxon>
        <taxon>Leotiomycetes</taxon>
        <taxon>Helotiales</taxon>
        <taxon>Hyaloscyphaceae</taxon>
        <taxon>Hyaloscypha</taxon>
        <taxon>Hyaloscypha bicolor</taxon>
    </lineage>
</organism>
<dbReference type="Pfam" id="PF20150">
    <property type="entry name" value="2EXR"/>
    <property type="match status" value="1"/>
</dbReference>
<reference evidence="2 3" key="1">
    <citation type="submission" date="2016-04" db="EMBL/GenBank/DDBJ databases">
        <title>A degradative enzymes factory behind the ericoid mycorrhizal symbiosis.</title>
        <authorList>
            <consortium name="DOE Joint Genome Institute"/>
            <person name="Martino E."/>
            <person name="Morin E."/>
            <person name="Grelet G."/>
            <person name="Kuo A."/>
            <person name="Kohler A."/>
            <person name="Daghino S."/>
            <person name="Barry K."/>
            <person name="Choi C."/>
            <person name="Cichocki N."/>
            <person name="Clum A."/>
            <person name="Copeland A."/>
            <person name="Hainaut M."/>
            <person name="Haridas S."/>
            <person name="Labutti K."/>
            <person name="Lindquist E."/>
            <person name="Lipzen A."/>
            <person name="Khouja H.-R."/>
            <person name="Murat C."/>
            <person name="Ohm R."/>
            <person name="Olson A."/>
            <person name="Spatafora J."/>
            <person name="Veneault-Fourrey C."/>
            <person name="Henrissat B."/>
            <person name="Grigoriev I."/>
            <person name="Martin F."/>
            <person name="Perotto S."/>
        </authorList>
    </citation>
    <scope>NUCLEOTIDE SEQUENCE [LARGE SCALE GENOMIC DNA]</scope>
    <source>
        <strain evidence="2 3">E</strain>
    </source>
</reference>
<sequence>MATATATAAAMAPLTSFGKFPNLPPEIRGMVWDIAASAGNENIIEVCFDRAPTLRRENPRKPWQIVWTYRCHERNPSHILRVNSEAWEQYYRSHPDILQLNRQLPIHFNATQDTLFFDYQSFFTLWDYVRLHRVRLRVPHRNLRGFNLIQTIGHFNSQMPPAELLDTNSFMVLRLPQNNVFTALTRIRLLSPRGVHPGPRPTGWNPNIIPGQTLSWWLEAALIHLITNSNGGQGMRITPTVAQQRRIDRAVARVTGDVAAFMAAIPANGTALTIPVMLG</sequence>
<dbReference type="GeneID" id="36596082"/>
<evidence type="ECO:0000313" key="3">
    <source>
        <dbReference type="Proteomes" id="UP000235371"/>
    </source>
</evidence>
<name>A0A2J6SS50_9HELO</name>
<protein>
    <recommendedName>
        <fullName evidence="1">2EXR domain-containing protein</fullName>
    </recommendedName>
</protein>
<gene>
    <name evidence="2" type="ORF">K444DRAFT_700208</name>
</gene>
<dbReference type="EMBL" id="KZ613871">
    <property type="protein sequence ID" value="PMD53618.1"/>
    <property type="molecule type" value="Genomic_DNA"/>
</dbReference>